<sequence length="75" mass="8011">MGDFISVYEVCAKGRTAAGNVRNGAGNGCWNNTFYRQTCFYPETPQTEAYVYWGGSGGSRTINGNAQTPATATVC</sequence>
<accession>A0A6J7DA20</accession>
<protein>
    <submittedName>
        <fullName evidence="1">Unannotated protein</fullName>
    </submittedName>
</protein>
<evidence type="ECO:0000313" key="1">
    <source>
        <dbReference type="EMBL" id="CAB4867577.1"/>
    </source>
</evidence>
<dbReference type="EMBL" id="CAFBLQ010000045">
    <property type="protein sequence ID" value="CAB4867577.1"/>
    <property type="molecule type" value="Genomic_DNA"/>
</dbReference>
<dbReference type="AlphaFoldDB" id="A0A6J7DA20"/>
<proteinExistence type="predicted"/>
<name>A0A6J7DA20_9ZZZZ</name>
<reference evidence="1" key="1">
    <citation type="submission" date="2020-05" db="EMBL/GenBank/DDBJ databases">
        <authorList>
            <person name="Chiriac C."/>
            <person name="Salcher M."/>
            <person name="Ghai R."/>
            <person name="Kavagutti S V."/>
        </authorList>
    </citation>
    <scope>NUCLEOTIDE SEQUENCE</scope>
</reference>
<organism evidence="1">
    <name type="scientific">freshwater metagenome</name>
    <dbReference type="NCBI Taxonomy" id="449393"/>
    <lineage>
        <taxon>unclassified sequences</taxon>
        <taxon>metagenomes</taxon>
        <taxon>ecological metagenomes</taxon>
    </lineage>
</organism>
<gene>
    <name evidence="1" type="ORF">UFOPK3423_00562</name>
</gene>